<reference evidence="2" key="2">
    <citation type="submission" date="2017-10" db="EMBL/GenBank/DDBJ databases">
        <title>Ladona fulva Genome sequencing and assembly.</title>
        <authorList>
            <person name="Murali S."/>
            <person name="Richards S."/>
            <person name="Bandaranaike D."/>
            <person name="Bellair M."/>
            <person name="Blankenburg K."/>
            <person name="Chao H."/>
            <person name="Dinh H."/>
            <person name="Doddapaneni H."/>
            <person name="Dugan-Rocha S."/>
            <person name="Elkadiri S."/>
            <person name="Gnanaolivu R."/>
            <person name="Hernandez B."/>
            <person name="Skinner E."/>
            <person name="Javaid M."/>
            <person name="Lee S."/>
            <person name="Li M."/>
            <person name="Ming W."/>
            <person name="Munidasa M."/>
            <person name="Muniz J."/>
            <person name="Nguyen L."/>
            <person name="Hughes D."/>
            <person name="Osuji N."/>
            <person name="Pu L.-L."/>
            <person name="Puazo M."/>
            <person name="Qu C."/>
            <person name="Quiroz J."/>
            <person name="Raj R."/>
            <person name="Weissenberger G."/>
            <person name="Xin Y."/>
            <person name="Zou X."/>
            <person name="Han Y."/>
            <person name="Worley K."/>
            <person name="Muzny D."/>
            <person name="Gibbs R."/>
        </authorList>
    </citation>
    <scope>NUCLEOTIDE SEQUENCE</scope>
    <source>
        <strain evidence="2">Sampled in the wild</strain>
    </source>
</reference>
<proteinExistence type="predicted"/>
<gene>
    <name evidence="2" type="ORF">J437_LFUL009616</name>
</gene>
<keyword evidence="3" id="KW-1185">Reference proteome</keyword>
<evidence type="ECO:0000313" key="2">
    <source>
        <dbReference type="EMBL" id="KAG8231025.1"/>
    </source>
</evidence>
<keyword evidence="1" id="KW-0732">Signal</keyword>
<sequence>MSIGVNYRAMRTHIVASFILVLAVSFVTPAPEAQKENSRDLIKCNGQPGDVELTYVQIRDNGHYAGKVDIDFIYPPEGEEANNAINCVMIKSMDDSGTATITSGELGETRMSIKLTSSFTKGATFTIQILGQPILYGNATPK</sequence>
<evidence type="ECO:0000256" key="1">
    <source>
        <dbReference type="SAM" id="SignalP"/>
    </source>
</evidence>
<dbReference type="Proteomes" id="UP000792457">
    <property type="component" value="Unassembled WGS sequence"/>
</dbReference>
<dbReference type="AlphaFoldDB" id="A0A8K0K9U8"/>
<reference evidence="2" key="1">
    <citation type="submission" date="2013-04" db="EMBL/GenBank/DDBJ databases">
        <authorList>
            <person name="Qu J."/>
            <person name="Murali S.C."/>
            <person name="Bandaranaike D."/>
            <person name="Bellair M."/>
            <person name="Blankenburg K."/>
            <person name="Chao H."/>
            <person name="Dinh H."/>
            <person name="Doddapaneni H."/>
            <person name="Downs B."/>
            <person name="Dugan-Rocha S."/>
            <person name="Elkadiri S."/>
            <person name="Gnanaolivu R.D."/>
            <person name="Hernandez B."/>
            <person name="Javaid M."/>
            <person name="Jayaseelan J.C."/>
            <person name="Lee S."/>
            <person name="Li M."/>
            <person name="Ming W."/>
            <person name="Munidasa M."/>
            <person name="Muniz J."/>
            <person name="Nguyen L."/>
            <person name="Ongeri F."/>
            <person name="Osuji N."/>
            <person name="Pu L.-L."/>
            <person name="Puazo M."/>
            <person name="Qu C."/>
            <person name="Quiroz J."/>
            <person name="Raj R."/>
            <person name="Weissenberger G."/>
            <person name="Xin Y."/>
            <person name="Zou X."/>
            <person name="Han Y."/>
            <person name="Richards S."/>
            <person name="Worley K."/>
            <person name="Muzny D."/>
            <person name="Gibbs R."/>
        </authorList>
    </citation>
    <scope>NUCLEOTIDE SEQUENCE</scope>
    <source>
        <strain evidence="2">Sampled in the wild</strain>
    </source>
</reference>
<evidence type="ECO:0000313" key="3">
    <source>
        <dbReference type="Proteomes" id="UP000792457"/>
    </source>
</evidence>
<protein>
    <submittedName>
        <fullName evidence="2">Uncharacterized protein</fullName>
    </submittedName>
</protein>
<dbReference type="OrthoDB" id="8192785at2759"/>
<name>A0A8K0K9U8_LADFU</name>
<comment type="caution">
    <text evidence="2">The sequence shown here is derived from an EMBL/GenBank/DDBJ whole genome shotgun (WGS) entry which is preliminary data.</text>
</comment>
<dbReference type="Pfam" id="PF15868">
    <property type="entry name" value="MBF2"/>
    <property type="match status" value="1"/>
</dbReference>
<organism evidence="2 3">
    <name type="scientific">Ladona fulva</name>
    <name type="common">Scarce chaser dragonfly</name>
    <name type="synonym">Libellula fulva</name>
    <dbReference type="NCBI Taxonomy" id="123851"/>
    <lineage>
        <taxon>Eukaryota</taxon>
        <taxon>Metazoa</taxon>
        <taxon>Ecdysozoa</taxon>
        <taxon>Arthropoda</taxon>
        <taxon>Hexapoda</taxon>
        <taxon>Insecta</taxon>
        <taxon>Pterygota</taxon>
        <taxon>Palaeoptera</taxon>
        <taxon>Odonata</taxon>
        <taxon>Epiprocta</taxon>
        <taxon>Anisoptera</taxon>
        <taxon>Libelluloidea</taxon>
        <taxon>Libellulidae</taxon>
        <taxon>Ladona</taxon>
    </lineage>
</organism>
<accession>A0A8K0K9U8</accession>
<feature type="chain" id="PRO_5035420534" evidence="1">
    <location>
        <begin position="30"/>
        <end position="142"/>
    </location>
</feature>
<feature type="signal peptide" evidence="1">
    <location>
        <begin position="1"/>
        <end position="29"/>
    </location>
</feature>
<dbReference type="InterPro" id="IPR031734">
    <property type="entry name" value="MBF2"/>
</dbReference>
<dbReference type="EMBL" id="KZ308523">
    <property type="protein sequence ID" value="KAG8231025.1"/>
    <property type="molecule type" value="Genomic_DNA"/>
</dbReference>